<accession>A0A1L9N4U8</accession>
<dbReference type="VEuPathDB" id="FungiDB:ASPTUDRAFT_929539"/>
<keyword evidence="3" id="KW-1185">Reference proteome</keyword>
<evidence type="ECO:0000313" key="2">
    <source>
        <dbReference type="EMBL" id="OJI84145.1"/>
    </source>
</evidence>
<name>A0A1L9N4U8_ASPTC</name>
<protein>
    <submittedName>
        <fullName evidence="2">Uncharacterized protein</fullName>
    </submittedName>
</protein>
<feature type="compositionally biased region" description="Basic and acidic residues" evidence="1">
    <location>
        <begin position="24"/>
        <end position="42"/>
    </location>
</feature>
<evidence type="ECO:0000256" key="1">
    <source>
        <dbReference type="SAM" id="MobiDB-lite"/>
    </source>
</evidence>
<dbReference type="OrthoDB" id="10343617at2759"/>
<dbReference type="EMBL" id="KV878203">
    <property type="protein sequence ID" value="OJI84145.1"/>
    <property type="molecule type" value="Genomic_DNA"/>
</dbReference>
<proteinExistence type="predicted"/>
<dbReference type="Proteomes" id="UP000184304">
    <property type="component" value="Unassembled WGS sequence"/>
</dbReference>
<evidence type="ECO:0000313" key="3">
    <source>
        <dbReference type="Proteomes" id="UP000184304"/>
    </source>
</evidence>
<gene>
    <name evidence="2" type="ORF">ASPTUDRAFT_929539</name>
</gene>
<feature type="region of interest" description="Disordered" evidence="1">
    <location>
        <begin position="1"/>
        <end position="42"/>
    </location>
</feature>
<reference evidence="3" key="1">
    <citation type="journal article" date="2017" name="Genome Biol.">
        <title>Comparative genomics reveals high biological diversity and specific adaptations in the industrially and medically important fungal genus Aspergillus.</title>
        <authorList>
            <person name="de Vries R.P."/>
            <person name="Riley R."/>
            <person name="Wiebenga A."/>
            <person name="Aguilar-Osorio G."/>
            <person name="Amillis S."/>
            <person name="Uchima C.A."/>
            <person name="Anderluh G."/>
            <person name="Asadollahi M."/>
            <person name="Askin M."/>
            <person name="Barry K."/>
            <person name="Battaglia E."/>
            <person name="Bayram O."/>
            <person name="Benocci T."/>
            <person name="Braus-Stromeyer S.A."/>
            <person name="Caldana C."/>
            <person name="Canovas D."/>
            <person name="Cerqueira G.C."/>
            <person name="Chen F."/>
            <person name="Chen W."/>
            <person name="Choi C."/>
            <person name="Clum A."/>
            <person name="Dos Santos R.A."/>
            <person name="Damasio A.R."/>
            <person name="Diallinas G."/>
            <person name="Emri T."/>
            <person name="Fekete E."/>
            <person name="Flipphi M."/>
            <person name="Freyberg S."/>
            <person name="Gallo A."/>
            <person name="Gournas C."/>
            <person name="Habgood R."/>
            <person name="Hainaut M."/>
            <person name="Harispe M.L."/>
            <person name="Henrissat B."/>
            <person name="Hilden K.S."/>
            <person name="Hope R."/>
            <person name="Hossain A."/>
            <person name="Karabika E."/>
            <person name="Karaffa L."/>
            <person name="Karanyi Z."/>
            <person name="Krasevec N."/>
            <person name="Kuo A."/>
            <person name="Kusch H."/>
            <person name="LaButti K."/>
            <person name="Lagendijk E.L."/>
            <person name="Lapidus A."/>
            <person name="Levasseur A."/>
            <person name="Lindquist E."/>
            <person name="Lipzen A."/>
            <person name="Logrieco A.F."/>
            <person name="MacCabe A."/>
            <person name="Maekelae M.R."/>
            <person name="Malavazi I."/>
            <person name="Melin P."/>
            <person name="Meyer V."/>
            <person name="Mielnichuk N."/>
            <person name="Miskei M."/>
            <person name="Molnar A.P."/>
            <person name="Mule G."/>
            <person name="Ngan C.Y."/>
            <person name="Orejas M."/>
            <person name="Orosz E."/>
            <person name="Ouedraogo J.P."/>
            <person name="Overkamp K.M."/>
            <person name="Park H.-S."/>
            <person name="Perrone G."/>
            <person name="Piumi F."/>
            <person name="Punt P.J."/>
            <person name="Ram A.F."/>
            <person name="Ramon A."/>
            <person name="Rauscher S."/>
            <person name="Record E."/>
            <person name="Riano-Pachon D.M."/>
            <person name="Robert V."/>
            <person name="Roehrig J."/>
            <person name="Ruller R."/>
            <person name="Salamov A."/>
            <person name="Salih N.S."/>
            <person name="Samson R.A."/>
            <person name="Sandor E."/>
            <person name="Sanguinetti M."/>
            <person name="Schuetze T."/>
            <person name="Sepcic K."/>
            <person name="Shelest E."/>
            <person name="Sherlock G."/>
            <person name="Sophianopoulou V."/>
            <person name="Squina F.M."/>
            <person name="Sun H."/>
            <person name="Susca A."/>
            <person name="Todd R.B."/>
            <person name="Tsang A."/>
            <person name="Unkles S.E."/>
            <person name="van de Wiele N."/>
            <person name="van Rossen-Uffink D."/>
            <person name="Oliveira J.V."/>
            <person name="Vesth T.C."/>
            <person name="Visser J."/>
            <person name="Yu J.-H."/>
            <person name="Zhou M."/>
            <person name="Andersen M.R."/>
            <person name="Archer D.B."/>
            <person name="Baker S.E."/>
            <person name="Benoit I."/>
            <person name="Brakhage A.A."/>
            <person name="Braus G.H."/>
            <person name="Fischer R."/>
            <person name="Frisvad J.C."/>
            <person name="Goldman G.H."/>
            <person name="Houbraken J."/>
            <person name="Oakley B."/>
            <person name="Pocsi I."/>
            <person name="Scazzocchio C."/>
            <person name="Seiboth B."/>
            <person name="vanKuyk P.A."/>
            <person name="Wortman J."/>
            <person name="Dyer P.S."/>
            <person name="Grigoriev I.V."/>
        </authorList>
    </citation>
    <scope>NUCLEOTIDE SEQUENCE [LARGE SCALE GENOMIC DNA]</scope>
    <source>
        <strain evidence="3">CBS 134.48</strain>
    </source>
</reference>
<sequence>MLVPKARIPCQHTSETKPQYWDAQKSEGWKRKEEKEAKHAPPERHLSLCNNIGAGYQHILEFRDVVHCVTSYHRSGMVFTATSHGADPSHIDEPNLATLLREPRRQKFSAIGQFYHPHYRMDATARPEGAVKERSRVLRLTSISPHRGISARGSSNGKCGKIRPVTHDEKVLTIKMWLNQTCGAKVGSGTPSSPT</sequence>
<dbReference type="AlphaFoldDB" id="A0A1L9N4U8"/>
<organism evidence="2 3">
    <name type="scientific">Aspergillus tubingensis (strain CBS 134.48)</name>
    <dbReference type="NCBI Taxonomy" id="767770"/>
    <lineage>
        <taxon>Eukaryota</taxon>
        <taxon>Fungi</taxon>
        <taxon>Dikarya</taxon>
        <taxon>Ascomycota</taxon>
        <taxon>Pezizomycotina</taxon>
        <taxon>Eurotiomycetes</taxon>
        <taxon>Eurotiomycetidae</taxon>
        <taxon>Eurotiales</taxon>
        <taxon>Aspergillaceae</taxon>
        <taxon>Aspergillus</taxon>
        <taxon>Aspergillus subgen. Circumdati</taxon>
    </lineage>
</organism>